<feature type="domain" description="Calx-beta" evidence="23">
    <location>
        <begin position="2083"/>
        <end position="2183"/>
    </location>
</feature>
<dbReference type="InterPro" id="IPR003644">
    <property type="entry name" value="Calx_beta"/>
</dbReference>
<dbReference type="GO" id="GO:0007605">
    <property type="term" value="P:sensory perception of sound"/>
    <property type="evidence" value="ECO:0007669"/>
    <property type="project" value="TreeGrafter"/>
</dbReference>
<dbReference type="PANTHER" id="PTHR46682">
    <property type="entry name" value="ADHESION G-PROTEIN COUPLED RECEPTOR V1"/>
    <property type="match status" value="1"/>
</dbReference>
<dbReference type="PANTHER" id="PTHR46682:SF1">
    <property type="entry name" value="ADHESION G-PROTEIN COUPLED RECEPTOR V1"/>
    <property type="match status" value="1"/>
</dbReference>
<feature type="transmembrane region" description="Helical" evidence="21">
    <location>
        <begin position="5891"/>
        <end position="5916"/>
    </location>
</feature>
<sequence>MPTVYTLAGLFLVISLPCFQGDSQLRFQGQTNFVVNESSQSVVRLVVERTGDPVNITALVLLQGENTRDFEATTAAAFLQSSETNRTIFIAVLDDDLPEADETFVFNLRLQSSSNGVTLGTPNSATITILSNDNAFGVISFNSSALVTVDELRGQNQYVPLILIREKGTYGTVTINFEIVSGPNPAIEDLTPDRGNITFLPGYAVVVYSILIQDDQVPEDDEVFTIQLTSVHGGALLNPNRSSIQIKINRNDSPLRFAQSTLLVPEADFIVNITVTRGRNEDNRQIGSDSTEISIDYAVISGNGTACAVLSSDFEDLQDNRTLVFPPRVYEAHLRFRIIDDSLPEIAESFQVVLLQHTLRGDGVLLTPSVAQVTIEPNDKPYGVLSINSGLLSYTVIINEDVTSRFEGISVVRNGGTHSNVSVNWMITRNSSDPSPVSADLAPASGILRFSPGQMSVTLTLNITADELPEEAEAFIFRLLPMSAQGGAEVDEPMEMLFYIQDSDNVYGLFSFHPVREQSIRSELTRRYLFLSFLRAGGARGDVQLSFTALYIPAGPVDPARARDGVLNGTRSNRVQFLDGQSMVQLMLPIRNDAFLQNGAHFFIQLDSVDLVNINPPIPPITPRFQGVMNITLLVTSDIANGEIGFISNQTIVVYEPEVDNITLVSLPLRRDGTDGDAEVFWSLRPVGFNREDITLGDLEPFGGSVTFLSGQSDSFINLIIKADSIPEVNETVVITLDRTNVENQILKTGFTSREIVIIENDDPGGVFEFSSRAQGPWFINEGQAIELRVLRSQGLLLKQFIRYEVIPSGNVEFYGATGILEFNPGEREVVVALVAIPDGIPELDEMFSVVLSSHSTPPSRLGPAREVNITVRSNDDPFGVIEFVRPGLTEAIRESKGLDNFAASYPIVRNRGGFGEVSVFWVLEPHQNEDVTPVQGYVVFREREFSKNLTVFSVSDEIPEDTEFFTVLLVNVTGGARLGNYLNASLQIYKNDDQISFEEPFSIRVDEGGVVNFTVIRDGSADFVATVMYQFTHGGTSSGDFFPQANNTMLVFSMEERKKEISVAVIDDDIPETEEAFYIILYNATGDTVVYGNDTATVVIEANDDANGIFSLEPTDKKVEEGKSNSFYILRDRGLFGNVTVFWQLFVNKTALEPGQEFINTSGSIIFTTAEAAKPIILQAISDKLPEFNEVYILWLINISGGQPGGGGQLAKTNLNVSVTIPYNDDPFGVFVMDYQSLDLEVAEDLLSKNDMSNIATVTILRQQGTFGVVRVGWEILSEAFPLGLPPMNDLILMATFPSAVQLRPDLMRNHSGTDALYFSGHQEAYGTIDLEAQLQQPQNLTNFTFSAWLVPSLNTDGFIISKGTINGTLFYGIKIQNNGSHVTLMLYYNVLGSNITQMAKSTAAKFVNGEIWLHVIITVDDGIIEFYLDGNPIPGGIKSLKGEAITDAPVWIGSGPGGTERYRGLMQDVRLYSSGLNRVQIRELHSQPAKTDLRRVSGYLEYRQGERNKSFVVEVKDDKYDEGEEIFYLQLVSAYGGARLPDPRPTTMLRVQKSDNANGLFGFREACIPDTSEEGSIISCVVERTHGDRDYVYVNYTVTQVSSDSMSLASFDFANASGTVFFPPGWRSEALNLLVLDDDIPELAEMFQVKLVSAESGDGKPGSTPTSGASVDPDYSATIVTIKASDHPHGLLQFWTQSLPDGIIRPATEEAHVTVKEEDGKIHLLVVRAQGLLGRVMVGYRTVPLSDTEGVLDFLPGERCKSISVSIVDNSVPELEKVFRVELYNPEGGVHQLIRSEGSGSGELDDGFFLPSFHQRASLGVASRITVTIAASDDAHGVFQFSPDSLIVNGTEPEEGHNLITLQVVRTFGALSSITVFWEVGPRAEEDLVHITGNVTFSVGQTSANIILKVSEDDTPELDKRLTVTLSNVSHGRLGNLTNAQLTVLASDDPYGVFVFSERSRTVRVAEGNVHVTLTIQREMGLMGQARVTYATLKDTDASPFSTPGTGRGNEQTDFVPLTDSVLFGASQSEANITLQVLDDDEPERAESIFVELTSVYLVQGAQNRPVFSSPRLGWRNITVAEVIVEASDAAFGVLQLSSPAVSVAEHYIGPIINVTRIGGIFADVSVKFRAVPMTATVGEDYSVASSDVVLLEGETSKPVPIYIIDDHVPELEETFRIELLNQTTGGAQLGQLTQAVITILPSDDPFGAFVFQVTSITTEEPDFNSTEIKLPIIRNGGTLGHVSVQWQATVNGRAAVGDIQPVAGEVRFAPGETTKTLRVEVLPDDVPEIAEVILVELTAATNGGNIGSQRVVNIIVPPNDNPYGTVFFEQSTYRVQEPLEGVYMANITVRRSGGHFGRLDIQYSTSEIDVVGIALEAGWNLLIYYDPPVRAVHSVATIKPVNLTAQSNPLNFCAAFCLREPSCQAFSFSNVSGMISCNWVTTGANQLTSSSQVFTYLRNITAASSLLSSRATAGSDYLPVTAQTATMMDGSTVANLTVTILTDSLPEMDESFMIHIFRVSLVNLTTVPRNQPSIGQPATARVTIGMNGDAFGVFLLYSLSPNATNNGLYLEVREEPHMSVLLVVERRGGSLGQVTVEWKFVSGTATPNADFIGTGETLIFAEGDLRKNIEIFIRDDTEPEDNETFMIGLVKTEGGSRILPSSDTVSVVILANDHVAGLVGFHTTSRSVMAQEGEILRLLVLRSPPGQGNVTVDWRIQGPRVSQTFANTSGVLFFSEGTLNDTLVLQLLDDQTPEDREEYRIILSNIRTQGVTVTGHAALDTQGSEALVIVEASDEPYGVLSISPSSLRIFTEEGNVTLRISINREQGASGSVNITYESVKGSLRDLTLTESALAEPGQDFLPASGFVLMRDGQTSVAIPITILDDDIPELQECFLVNITSAVLISALASARALDTRGLVAEVCIGASDGVRGIIEWQITDFEVNETQGVLTLVAYRNGGTYGNVSLFFYAQNLEAQLGLDYNATSSILHFASGERHKFIDVQIFDDNIPEGDEKFQLILANPSFGLQLGRNTTATVLILTNDDGHGVISFNNSQHFLLEEPTSLGLGQSMAMLYVVREPPQGIFGTVSVQFLITDVNGSLSAGDLMPGQGFVVLEDGVRFKTLRIWAVLDEEPEMNETFTVTLFNPTGGARLGDSLQTTITILQNQAPLGLFRIFPTHNRTDSIAVEEESKAVFLTVSRSNGLETAVSVEWESQSDTAFGLTGDIPVLAVYQSFTEKPTSSWCALPYENVPLVLRLGKASAGTPSHTLATLYRWQGVFVPLQSVRIQDPRRCMGFFMKNLTYAVVTYGGYPGSNTANASLFSVQPDLNLTLEQTLVVQGHEVKFFSVENKNYLIASSQVLVWDGSRFVLHQSLNLQEVLSFSLFSRGNALYLAFAIRRMNDSCVLYQWSSGEFQNPQPLTINSRAKQVESFQTGADIFLLIVTEAGPSSTCEVFVWGSQQPFFQHFQSIPFPGLLLSALSFTPPSGITHLLLAGSNTSSLLLWKSEINQFSIVLQSPPAQTFVFFPVLQLNVTRSLLIATGDSESTIYELISISNQSDFIPSSGELHFQPGDSELTIAVNIIDDNIPEDKESFQVILKNPKGGAEIGFNGQVTIVILSNDDAHGIIGFAQNSFYMEVDELEEDNLISLRIERMKGTFGRLIVHWVANGSIDDIFPTYGEVTFRESQAMATLMLTVLADTIPELAEKVTITLTNVTTVGAENISKGAAINPQHVHALIVIQPNGSPYGVFGWHSESLHIFTEEPEGRPNSIMLKIIREQGFVGDVAVHFRTGPSMTESSATANEDYVAKDEMVIMKENITDTSITITILPDDVPELAEKFLVNITDVMFTGIAQGGGQPSVKRVDMEVAEVTIQENDDPRGVIQFNVTKDVSGAVQAYEVPPPGNLLQLSVVRLAGKIGRLVVFWEAHPVVSSFDDFTPLFGNITFQDGQGASIIELIITDDNVVEFLETFSVTLTQVTGGARLGKESSVTVSIAANDSPLGLFGFQEHTVTVMEPQFMSDPAAMVTLTVVRSPGGLGVVHLVWLLEDSAKDDLRPLNGTLLFNETESKKVVVIYALADAVLEGDERFTVQLLSTQNDGVVDPTKAVATVVILGDRGAFGTVSIAETSRHVLIGEPQGSYNGTALISLVRGPGIFGEIMVYWNISPVVYSEFEETAGVVIMRDKQSAATIRLKVLDDDVPEERRVYQLFLSAVSPGAEINPTGQQANLTVAASDFPYGVFSFTQELLQTSEEERMVNVTVMRSRGLFGNVLLSYQTVSSTALSGSDFVPATGNVLFIPGVALHSIALEILDDNHPEGPEVFFVNITWVELLNDSNWDFAVREQGLQPDQPPAVGNTSSITVVIQKNDNAEGIVEFDPSYVNITVEENVGTIFIPVLRRGGSYGQIIVEFISQDLTALANIDYIFPNDSLTFNHGQNLSYINVSIVDDLDREYSEMFEIQLSGATGGAILGTHLVARITIAKSDSPNGVIRFLNESMLTIENPNSTLRLMLVLERTGGLVGEATIKWNILGPNSNEVLSPVNTDIGEPVNGSFHFRDGEGGVRSIDLRILPHGEVEVKETFIIMLSLLSGETDIDPQAGSVILTINKYGDPNGIVHFTPEGLIERTYSEPSDAEGPLNISLLITRSEGVMGNITVFWEILSESDTTGDFYSLRGSVVILDGERLAEVLVSLLPDSVPELEEVYAVRLSSVVGGAELDTNRSSTRIRVRANDEPYGVFALYSEFQAIEVSDSNYSRQFALSVTRHAGTFGNVTVEYKIAGSLLDPVVGSVLVRDGANFASITVPISSQVFFAPGINFTVELRDVYLSGPVFGSAPRILVESQRATVTVPEEVANSEVGFESVAVQISNFATGRCEVLLSRTGLYGDVDVEWSAGYPPGQLPLDLKLGAIIPASGTVRLAKGEKSGMLSLRAVSNMSDLAAYAVHLTKAHAAVSGGARLRTGFTVAEIEPLGAYQFAAESRQLVIEEDMQTITLYVQRLFGFRSNRTRVTYETWAGSAKAGEDFVPVQDGELLFLNHETRAAIRLSVLNDELTEPNETFYVNLTSAQVLSGSPLSAQAQPRLVPGFTIASVTILANDIKNGLLSLRPAFVHVPEDPSNGTQHHSVSLRVQRSVGTTGTVKVRVRAYGARSAADGLDGTPFVLEPYTMWALEEEDFKLESTMVSLQEGQDMAEVILIILDDLEPEGQEVFFIYLSEPEGGAQIVGAIDEQGFTYYAKIIIQGSDFQNGIVGFAVDSQSGVALDEDSENRTALLVLQRQENRAFEDVVILWRVTFNKATPSLISNGINLTRELLNTSGMVICRKGEVLCVFSLEIRHDQEPEYQSWFLVEIYEVSLGAAINESARFANITVLESDDPRGLVFFAVGSRLPVADKKTTRLSLQVYRDASTSSAISVRYRLQELRGAEAVGPTLIWPAVAGMDFEMAEGVLTFEVGQRSAGLDIVLTPDLASSNRLPKRFQVLLVEATGGARVHPQFGVANVTVVSDSATQAVWGLLDQLQQPLDGSIIDRVLQDLTQKVTFEVTQEQLTAVLDGMSKVLKEAEQTPLTNSSRGLTYNLLCSMANPSRLDTRGLSHLAEVAERFAFSLLTDIECGSQGQRGRTIWDSCPYITISAFHWYPTQINGHTFQGSNLDFFRLPGSLLKVPALPPDRIAQSACQRVQFTQYSTEHWFLTNRSKSMALSNRVFSVSLQGRGSHTIPHNGTVVYRIHSPNRRVKPGRSLCLLWNQATESWLKNDCWVEDDGRNFVECACSHLSIYTAFAETSALSSYSEAFYTAGFICISGFMLAILSNVLCSRFSMFAAKLLTHMMVACLGTQICYLVSAFQGRLLSDESCSALALFSHYFHLSQFSWMLIQAVNFWQVLVMNDEHTERRYLLYFLLSWGMPALVIVVLVIVLLGGYDWNIHRIYGLVHQDVCFIPNVYVAFCTAALVPLICLVGVSVVFIHAYQVTQQWKAYDDVFRGRTNSTEVPKVLMLFALVSLVWLWGGLHMAYGHLWMLMLYVIFSCLLGFYVFVVYFVMHNQLCWPLKASYTVDMNGHGSPDSTFQGSGTHTVGGEISKSTQNLISAMEEVSADWERASLRPSSQPSSLFKQGPQNGTAYTTQGGFVNTNLVNDEESQEFDDLIFALKTGSALNVSDTESIHGSQDGGSVANSQIVELRRIPIADTHL</sequence>
<evidence type="ECO:0000256" key="22">
    <source>
        <dbReference type="SAM" id="SignalP"/>
    </source>
</evidence>
<feature type="domain" description="Calx-beta" evidence="23">
    <location>
        <begin position="985"/>
        <end position="1083"/>
    </location>
</feature>
<feature type="domain" description="Calx-beta" evidence="23">
    <location>
        <begin position="4228"/>
        <end position="4328"/>
    </location>
</feature>
<feature type="domain" description="Calx-beta" evidence="23">
    <location>
        <begin position="371"/>
        <end position="480"/>
    </location>
</feature>
<feature type="domain" description="Calx-beta" evidence="23">
    <location>
        <begin position="4362"/>
        <end position="4463"/>
    </location>
</feature>
<evidence type="ECO:0000256" key="20">
    <source>
        <dbReference type="ARBA" id="ARBA00083929"/>
    </source>
</evidence>
<dbReference type="GO" id="GO:0001965">
    <property type="term" value="F:G-protein alpha-subunit binding"/>
    <property type="evidence" value="ECO:0007669"/>
    <property type="project" value="TreeGrafter"/>
</dbReference>
<dbReference type="InterPro" id="IPR046338">
    <property type="entry name" value="GAIN_dom_sf"/>
</dbReference>
<keyword evidence="5" id="KW-1003">Cell membrane</keyword>
<dbReference type="Gene3D" id="2.60.40.2030">
    <property type="match status" value="35"/>
</dbReference>
<reference evidence="24 25" key="1">
    <citation type="submission" date="2019-04" db="EMBL/GenBank/DDBJ databases">
        <authorList>
            <consortium name="Wellcome Sanger Institute Data Sharing"/>
        </authorList>
    </citation>
    <scope>NUCLEOTIDE SEQUENCE [LARGE SCALE GENOMIC DNA]</scope>
</reference>
<evidence type="ECO:0000313" key="24">
    <source>
        <dbReference type="Ensembl" id="ENSSFOP00015026183.2"/>
    </source>
</evidence>
<keyword evidence="10" id="KW-0106">Calcium</keyword>
<evidence type="ECO:0000256" key="4">
    <source>
        <dbReference type="ARBA" id="ARBA00007343"/>
    </source>
</evidence>
<evidence type="ECO:0000256" key="8">
    <source>
        <dbReference type="ARBA" id="ARBA00022737"/>
    </source>
</evidence>
<dbReference type="Gene3D" id="2.60.220.50">
    <property type="match status" value="1"/>
</dbReference>
<feature type="transmembrane region" description="Helical" evidence="21">
    <location>
        <begin position="5860"/>
        <end position="5879"/>
    </location>
</feature>
<evidence type="ECO:0000256" key="3">
    <source>
        <dbReference type="ARBA" id="ARBA00004651"/>
    </source>
</evidence>
<dbReference type="GO" id="GO:0005737">
    <property type="term" value="C:cytoplasm"/>
    <property type="evidence" value="ECO:0007669"/>
    <property type="project" value="TreeGrafter"/>
</dbReference>
<dbReference type="GO" id="GO:0060171">
    <property type="term" value="C:stereocilium membrane"/>
    <property type="evidence" value="ECO:0007669"/>
    <property type="project" value="UniProtKB-SubCell"/>
</dbReference>
<keyword evidence="11 21" id="KW-1133">Transmembrane helix</keyword>
<feature type="domain" description="Calx-beta" evidence="23">
    <location>
        <begin position="2557"/>
        <end position="2653"/>
    </location>
</feature>
<dbReference type="InterPro" id="IPR000832">
    <property type="entry name" value="GPCR_2_secretin-like"/>
</dbReference>
<keyword evidence="16" id="KW-0807">Transducer</keyword>
<dbReference type="Proteomes" id="UP000694397">
    <property type="component" value="Chromosome 17"/>
</dbReference>
<dbReference type="FunFam" id="2.60.40.2030:FF:000021">
    <property type="entry name" value="Adhesion G protein-coupled receptor V1"/>
    <property type="match status" value="1"/>
</dbReference>
<evidence type="ECO:0000256" key="17">
    <source>
        <dbReference type="ARBA" id="ARBA00023273"/>
    </source>
</evidence>
<dbReference type="Pfam" id="PF03160">
    <property type="entry name" value="Calx-beta"/>
    <property type="match status" value="34"/>
</dbReference>
<feature type="domain" description="Calx-beta" evidence="23">
    <location>
        <begin position="4963"/>
        <end position="5063"/>
    </location>
</feature>
<evidence type="ECO:0000256" key="2">
    <source>
        <dbReference type="ARBA" id="ARBA00004437"/>
    </source>
</evidence>
<feature type="domain" description="Calx-beta" evidence="23">
    <location>
        <begin position="1696"/>
        <end position="1786"/>
    </location>
</feature>
<dbReference type="Pfam" id="PF00002">
    <property type="entry name" value="7tm_2"/>
    <property type="match status" value="1"/>
</dbReference>
<dbReference type="FunFam" id="2.60.40.2030:FF:000023">
    <property type="entry name" value="Adhesion G protein-coupled receptor V1"/>
    <property type="match status" value="1"/>
</dbReference>
<dbReference type="GO" id="GO:0007601">
    <property type="term" value="P:visual perception"/>
    <property type="evidence" value="ECO:0007669"/>
    <property type="project" value="Ensembl"/>
</dbReference>
<dbReference type="Pfam" id="PF03736">
    <property type="entry name" value="EPTP"/>
    <property type="match status" value="1"/>
</dbReference>
<keyword evidence="13 21" id="KW-0472">Membrane</keyword>
<name>A0A8C9S7S1_SCLFO</name>
<feature type="domain" description="Calx-beta" evidence="23">
    <location>
        <begin position="2791"/>
        <end position="2902"/>
    </location>
</feature>
<feature type="domain" description="Calx-beta" evidence="23">
    <location>
        <begin position="1828"/>
        <end position="1929"/>
    </location>
</feature>
<feature type="transmembrane region" description="Helical" evidence="21">
    <location>
        <begin position="5820"/>
        <end position="5840"/>
    </location>
</feature>
<feature type="domain" description="Calx-beta" evidence="23">
    <location>
        <begin position="1943"/>
        <end position="2056"/>
    </location>
</feature>
<feature type="domain" description="Calx-beta" evidence="23">
    <location>
        <begin position="2198"/>
        <end position="2301"/>
    </location>
</feature>
<feature type="transmembrane region" description="Helical" evidence="21">
    <location>
        <begin position="5936"/>
        <end position="5960"/>
    </location>
</feature>
<dbReference type="SUPFAM" id="SSF49899">
    <property type="entry name" value="Concanavalin A-like lectins/glucanases"/>
    <property type="match status" value="1"/>
</dbReference>
<keyword evidence="15" id="KW-0675">Receptor</keyword>
<dbReference type="OrthoDB" id="2324346at2759"/>
<dbReference type="InterPro" id="IPR005492">
    <property type="entry name" value="EPTP"/>
</dbReference>
<evidence type="ECO:0000259" key="23">
    <source>
        <dbReference type="SMART" id="SM00237"/>
    </source>
</evidence>
<dbReference type="GO" id="GO:0042462">
    <property type="term" value="P:eye photoreceptor cell development"/>
    <property type="evidence" value="ECO:0007669"/>
    <property type="project" value="Ensembl"/>
</dbReference>
<feature type="domain" description="Calx-beta" evidence="23">
    <location>
        <begin position="1550"/>
        <end position="1654"/>
    </location>
</feature>
<feature type="transmembrane region" description="Helical" evidence="21">
    <location>
        <begin position="6014"/>
        <end position="6035"/>
    </location>
</feature>
<feature type="domain" description="Calx-beta" evidence="23">
    <location>
        <begin position="2923"/>
        <end position="3023"/>
    </location>
</feature>
<dbReference type="GeneTree" id="ENSGT00940000154880"/>
<dbReference type="FunFam" id="2.60.40.2030:FF:000017">
    <property type="entry name" value="Adhesion G protein-coupled receptor V1"/>
    <property type="match status" value="5"/>
</dbReference>
<dbReference type="InterPro" id="IPR026919">
    <property type="entry name" value="ADGRV1"/>
</dbReference>
<feature type="signal peptide" evidence="22">
    <location>
        <begin position="1"/>
        <end position="21"/>
    </location>
</feature>
<keyword evidence="12" id="KW-0297">G-protein coupled receptor</keyword>
<evidence type="ECO:0000256" key="13">
    <source>
        <dbReference type="ARBA" id="ARBA00023136"/>
    </source>
</evidence>
<keyword evidence="6 21" id="KW-0812">Transmembrane</keyword>
<evidence type="ECO:0000256" key="11">
    <source>
        <dbReference type="ARBA" id="ARBA00022989"/>
    </source>
</evidence>
<feature type="domain" description="Calx-beta" evidence="23">
    <location>
        <begin position="3513"/>
        <end position="3601"/>
    </location>
</feature>
<comment type="similarity">
    <text evidence="4">Belongs to the G-protein coupled receptor 2 family. Adhesion G-protein coupled receptor (ADGR) subfamily.</text>
</comment>
<reference evidence="24" key="3">
    <citation type="submission" date="2025-09" db="UniProtKB">
        <authorList>
            <consortium name="Ensembl"/>
        </authorList>
    </citation>
    <scope>IDENTIFICATION</scope>
</reference>
<evidence type="ECO:0000256" key="9">
    <source>
        <dbReference type="ARBA" id="ARBA00022801"/>
    </source>
</evidence>
<evidence type="ECO:0000256" key="7">
    <source>
        <dbReference type="ARBA" id="ARBA00022729"/>
    </source>
</evidence>
<feature type="transmembrane region" description="Helical" evidence="21">
    <location>
        <begin position="5788"/>
        <end position="5808"/>
    </location>
</feature>
<dbReference type="FunFam" id="2.60.40.2030:FF:000007">
    <property type="entry name" value="Adhesion G-protein coupled receptor V1"/>
    <property type="match status" value="6"/>
</dbReference>
<dbReference type="SMART" id="SM00237">
    <property type="entry name" value="Calx_beta"/>
    <property type="match status" value="20"/>
</dbReference>
<evidence type="ECO:0000256" key="16">
    <source>
        <dbReference type="ARBA" id="ARBA00023224"/>
    </source>
</evidence>
<accession>A0A8C9S7S1</accession>
<keyword evidence="9" id="KW-0378">Hydrolase</keyword>
<dbReference type="Pfam" id="PF13385">
    <property type="entry name" value="Laminin_G_3"/>
    <property type="match status" value="1"/>
</dbReference>
<feature type="chain" id="PRO_5034058529" description="Adhesion G-protein coupled receptor V1" evidence="22">
    <location>
        <begin position="22"/>
        <end position="6184"/>
    </location>
</feature>
<keyword evidence="7 22" id="KW-0732">Signal</keyword>
<keyword evidence="25" id="KW-1185">Reference proteome</keyword>
<dbReference type="Ensembl" id="ENSSFOT00015026478.2">
    <property type="protein sequence ID" value="ENSSFOP00015026183.2"/>
    <property type="gene ID" value="ENSSFOG00015016679.2"/>
</dbReference>
<gene>
    <name evidence="24" type="primary">ADGRV1</name>
    <name evidence="24" type="synonym">adgrv1</name>
</gene>
<evidence type="ECO:0000256" key="10">
    <source>
        <dbReference type="ARBA" id="ARBA00022837"/>
    </source>
</evidence>
<dbReference type="InterPro" id="IPR038081">
    <property type="entry name" value="CalX-like_sf"/>
</dbReference>
<feature type="domain" description="Calx-beta" evidence="23">
    <location>
        <begin position="244"/>
        <end position="355"/>
    </location>
</feature>
<proteinExistence type="inferred from homology"/>
<protein>
    <recommendedName>
        <fullName evidence="18">Adhesion G-protein coupled receptor V1</fullName>
    </recommendedName>
    <alternativeName>
        <fullName evidence="20">G-protein coupled receptor 98</fullName>
    </alternativeName>
    <alternativeName>
        <fullName evidence="19">Very large G-protein coupled receptor 1</fullName>
    </alternativeName>
</protein>
<feature type="domain" description="Calx-beta" evidence="23">
    <location>
        <begin position="3738"/>
        <end position="3847"/>
    </location>
</feature>
<comment type="subcellular location">
    <subcellularLocation>
        <location evidence="3">Cell membrane</location>
        <topology evidence="3">Multi-pass membrane protein</topology>
    </subcellularLocation>
    <subcellularLocation>
        <location evidence="1">Cell projection</location>
        <location evidence="1">Stereocilium membrane</location>
    </subcellularLocation>
    <subcellularLocation>
        <location evidence="2">Photoreceptor inner segment</location>
    </subcellularLocation>
</comment>
<evidence type="ECO:0000256" key="1">
    <source>
        <dbReference type="ARBA" id="ARBA00004289"/>
    </source>
</evidence>
<evidence type="ECO:0000256" key="5">
    <source>
        <dbReference type="ARBA" id="ARBA00022475"/>
    </source>
</evidence>
<evidence type="ECO:0000256" key="12">
    <source>
        <dbReference type="ARBA" id="ARBA00023040"/>
    </source>
</evidence>
<dbReference type="GO" id="GO:0001917">
    <property type="term" value="C:photoreceptor inner segment"/>
    <property type="evidence" value="ECO:0007669"/>
    <property type="project" value="UniProtKB-SubCell"/>
</dbReference>
<dbReference type="Gene3D" id="2.60.120.200">
    <property type="match status" value="1"/>
</dbReference>
<feature type="domain" description="Calx-beta" evidence="23">
    <location>
        <begin position="14"/>
        <end position="109"/>
    </location>
</feature>
<dbReference type="SUPFAM" id="SSF141072">
    <property type="entry name" value="CalX-like"/>
    <property type="match status" value="38"/>
</dbReference>
<reference evidence="24" key="2">
    <citation type="submission" date="2025-08" db="UniProtKB">
        <authorList>
            <consortium name="Ensembl"/>
        </authorList>
    </citation>
    <scope>IDENTIFICATION</scope>
</reference>
<keyword evidence="8" id="KW-0677">Repeat</keyword>
<evidence type="ECO:0000256" key="14">
    <source>
        <dbReference type="ARBA" id="ARBA00023157"/>
    </source>
</evidence>
<dbReference type="FunFam" id="2.60.40.2030:FF:000020">
    <property type="entry name" value="Adhesion G protein-coupled receptor V1"/>
    <property type="match status" value="1"/>
</dbReference>
<dbReference type="GO" id="GO:0010855">
    <property type="term" value="F:adenylate cyclase inhibitor activity"/>
    <property type="evidence" value="ECO:0007669"/>
    <property type="project" value="TreeGrafter"/>
</dbReference>
<dbReference type="Gene3D" id="1.20.1070.10">
    <property type="entry name" value="Rhodopsin 7-helix transmembrane proteins"/>
    <property type="match status" value="1"/>
</dbReference>
<dbReference type="GO" id="GO:0004930">
    <property type="term" value="F:G protein-coupled receptor activity"/>
    <property type="evidence" value="ECO:0007669"/>
    <property type="project" value="UniProtKB-KW"/>
</dbReference>
<evidence type="ECO:0000256" key="19">
    <source>
        <dbReference type="ARBA" id="ARBA00078072"/>
    </source>
</evidence>
<evidence type="ECO:0000256" key="21">
    <source>
        <dbReference type="SAM" id="Phobius"/>
    </source>
</evidence>
<evidence type="ECO:0000313" key="25">
    <source>
        <dbReference type="Proteomes" id="UP000694397"/>
    </source>
</evidence>
<feature type="domain" description="Calx-beta" evidence="23">
    <location>
        <begin position="3992"/>
        <end position="4095"/>
    </location>
</feature>
<keyword evidence="17" id="KW-0966">Cell projection</keyword>
<evidence type="ECO:0000256" key="15">
    <source>
        <dbReference type="ARBA" id="ARBA00023170"/>
    </source>
</evidence>
<keyword evidence="14" id="KW-1015">Disulfide bond</keyword>
<dbReference type="FunFam" id="2.60.40.2030:FF:000009">
    <property type="entry name" value="adhesion G-protein coupled receptor V1"/>
    <property type="match status" value="1"/>
</dbReference>
<feature type="domain" description="Calx-beta" evidence="23">
    <location>
        <begin position="125"/>
        <end position="229"/>
    </location>
</feature>
<dbReference type="GO" id="GO:0071277">
    <property type="term" value="P:cellular response to calcium ion"/>
    <property type="evidence" value="ECO:0007669"/>
    <property type="project" value="TreeGrafter"/>
</dbReference>
<dbReference type="InterPro" id="IPR013320">
    <property type="entry name" value="ConA-like_dom_sf"/>
</dbReference>
<organism evidence="24 25">
    <name type="scientific">Scleropages formosus</name>
    <name type="common">Asian bonytongue</name>
    <name type="synonym">Osteoglossum formosum</name>
    <dbReference type="NCBI Taxonomy" id="113540"/>
    <lineage>
        <taxon>Eukaryota</taxon>
        <taxon>Metazoa</taxon>
        <taxon>Chordata</taxon>
        <taxon>Craniata</taxon>
        <taxon>Vertebrata</taxon>
        <taxon>Euteleostomi</taxon>
        <taxon>Actinopterygii</taxon>
        <taxon>Neopterygii</taxon>
        <taxon>Teleostei</taxon>
        <taxon>Osteoglossocephala</taxon>
        <taxon>Osteoglossomorpha</taxon>
        <taxon>Osteoglossiformes</taxon>
        <taxon>Osteoglossidae</taxon>
        <taxon>Scleropages</taxon>
    </lineage>
</organism>
<dbReference type="FunFam" id="2.60.40.2030:FF:000028">
    <property type="entry name" value="Adhesion G-protein coupled receptor V1"/>
    <property type="match status" value="1"/>
</dbReference>
<dbReference type="FunFam" id="2.60.40.2030:FF:000013">
    <property type="entry name" value="Adhesion G-protein coupled receptor V1"/>
    <property type="match status" value="1"/>
</dbReference>
<feature type="transmembrane region" description="Helical" evidence="21">
    <location>
        <begin position="5988"/>
        <end position="6008"/>
    </location>
</feature>
<evidence type="ECO:0000256" key="6">
    <source>
        <dbReference type="ARBA" id="ARBA00022692"/>
    </source>
</evidence>
<evidence type="ECO:0000256" key="18">
    <source>
        <dbReference type="ARBA" id="ARBA00070037"/>
    </source>
</evidence>
<dbReference type="GO" id="GO:0016787">
    <property type="term" value="F:hydrolase activity"/>
    <property type="evidence" value="ECO:0007669"/>
    <property type="project" value="UniProtKB-KW"/>
</dbReference>